<protein>
    <submittedName>
        <fullName evidence="1">Putative secreted protein ovary overexpressed</fullName>
    </submittedName>
</protein>
<name>A0A6M2DAL4_RHIMP</name>
<dbReference type="EMBL" id="GHWJ01010448">
    <property type="protein sequence ID" value="NOV43185.1"/>
    <property type="molecule type" value="Transcribed_RNA"/>
</dbReference>
<sequence>MKVAYVLLKLAIVCPVILALTFITLSSKVQPGMIACLRLCAFGLALSNQDFYTLRVIHLGFLYIYVDHYTNRSYIAFTLIKHL</sequence>
<organism evidence="1">
    <name type="scientific">Rhipicephalus microplus</name>
    <name type="common">Cattle tick</name>
    <name type="synonym">Boophilus microplus</name>
    <dbReference type="NCBI Taxonomy" id="6941"/>
    <lineage>
        <taxon>Eukaryota</taxon>
        <taxon>Metazoa</taxon>
        <taxon>Ecdysozoa</taxon>
        <taxon>Arthropoda</taxon>
        <taxon>Chelicerata</taxon>
        <taxon>Arachnida</taxon>
        <taxon>Acari</taxon>
        <taxon>Parasitiformes</taxon>
        <taxon>Ixodida</taxon>
        <taxon>Ixodoidea</taxon>
        <taxon>Ixodidae</taxon>
        <taxon>Rhipicephalinae</taxon>
        <taxon>Rhipicephalus</taxon>
        <taxon>Boophilus</taxon>
    </lineage>
</organism>
<dbReference type="AlphaFoldDB" id="A0A6M2DAL4"/>
<accession>A0A6M2DAL4</accession>
<evidence type="ECO:0000313" key="1">
    <source>
        <dbReference type="EMBL" id="NOV43185.1"/>
    </source>
</evidence>
<reference evidence="1" key="1">
    <citation type="submission" date="2019-09" db="EMBL/GenBank/DDBJ databases">
        <title>Organ-specific transcriptomic study of the physiology of the cattle tick, Rhipicephalus microplus.</title>
        <authorList>
            <person name="Tirloni L."/>
            <person name="Braz G."/>
            <person name="Gandara A.C.P."/>
            <person name="Sabadin G.A."/>
            <person name="da Silva R.M."/>
            <person name="Guizzo M.G."/>
            <person name="Machado J.A."/>
            <person name="Costa E.P."/>
            <person name="Gomes H.F."/>
            <person name="Moraes J."/>
            <person name="Mota M.B.S."/>
            <person name="Mesquita R.D."/>
            <person name="Alvarenga P.H."/>
            <person name="Alves F."/>
            <person name="Seixas A."/>
            <person name="da Fonseca R.N."/>
            <person name="Fogaca A."/>
            <person name="Logullo C."/>
            <person name="Tanaka A."/>
            <person name="Daffre S."/>
            <person name="Termignoni C."/>
            <person name="Vaz I.S.Jr."/>
            <person name="Oliveira P.L."/>
            <person name="Ribeiro J.M."/>
        </authorList>
    </citation>
    <scope>NUCLEOTIDE SEQUENCE</scope>
    <source>
        <strain evidence="1">Porto Alegre</strain>
    </source>
</reference>
<proteinExistence type="predicted"/>